<keyword evidence="3" id="KW-0808">Transferase</keyword>
<reference evidence="11 12" key="1">
    <citation type="submission" date="2019-06" db="EMBL/GenBank/DDBJ databases">
        <title>Sequencing the genomes of 1000 actinobacteria strains.</title>
        <authorList>
            <person name="Klenk H.-P."/>
        </authorList>
    </citation>
    <scope>NUCLEOTIDE SEQUENCE [LARGE SCALE GENOMIC DNA]</scope>
    <source>
        <strain evidence="11 12">DSM 45015</strain>
    </source>
</reference>
<proteinExistence type="inferred from homology"/>
<dbReference type="GO" id="GO:0015667">
    <property type="term" value="F:site-specific DNA-methyltransferase (cytosine-N4-specific) activity"/>
    <property type="evidence" value="ECO:0007669"/>
    <property type="project" value="UniProtKB-EC"/>
</dbReference>
<evidence type="ECO:0000313" key="11">
    <source>
        <dbReference type="EMBL" id="TQN32178.1"/>
    </source>
</evidence>
<dbReference type="GO" id="GO:0009007">
    <property type="term" value="F:site-specific DNA-methyltransferase (adenine-specific) activity"/>
    <property type="evidence" value="ECO:0007669"/>
    <property type="project" value="TreeGrafter"/>
</dbReference>
<keyword evidence="2 11" id="KW-0489">Methyltransferase</keyword>
<organism evidence="11 12">
    <name type="scientific">Haloactinospora alba</name>
    <dbReference type="NCBI Taxonomy" id="405555"/>
    <lineage>
        <taxon>Bacteria</taxon>
        <taxon>Bacillati</taxon>
        <taxon>Actinomycetota</taxon>
        <taxon>Actinomycetes</taxon>
        <taxon>Streptosporangiales</taxon>
        <taxon>Nocardiopsidaceae</taxon>
        <taxon>Haloactinospora</taxon>
    </lineage>
</organism>
<keyword evidence="6" id="KW-0238">DNA-binding</keyword>
<dbReference type="EMBL" id="VFQC01000001">
    <property type="protein sequence ID" value="TQN32178.1"/>
    <property type="molecule type" value="Genomic_DNA"/>
</dbReference>
<evidence type="ECO:0000256" key="6">
    <source>
        <dbReference type="ARBA" id="ARBA00023125"/>
    </source>
</evidence>
<sequence length="319" mass="35467">MVTSPPYWGLRDYDHPGQYGAENNPEDYLRNLCAVFAEVHRVLAEDGTVWVNIGDRYAANSDGFQRGQGFHDQQPLTRPTAQLVPKNLLGLPWRLAFSLQTQGWILRNAAVWNKPNAMPESVTDRLLCRYEHIFLFAKQRRYHFDLDAIRQPYSGQRALSRRSRNGGTRPSSITTAWPPADGTQSGQDRTGPSARRSGKYTDAAAAFNGAEHGTEMRPTGSRHAAAHPQGRNPGDVWDIPTRPYRHAHFAVFPTDIPLRCIAAGCREGGTVLDPFVGAGTTLLAAHQLDRYAIGIDLNTAYADLTTARLRQAHAEGRKR</sequence>
<comment type="similarity">
    <text evidence="1">Belongs to the N(4)/N(6)-methyltransferase family. N(4) subfamily.</text>
</comment>
<evidence type="ECO:0000256" key="9">
    <source>
        <dbReference type="SAM" id="MobiDB-lite"/>
    </source>
</evidence>
<evidence type="ECO:0000256" key="8">
    <source>
        <dbReference type="RuleBase" id="RU362026"/>
    </source>
</evidence>
<comment type="caution">
    <text evidence="11">The sequence shown here is derived from an EMBL/GenBank/DDBJ whole genome shotgun (WGS) entry which is preliminary data.</text>
</comment>
<dbReference type="GO" id="GO:0008170">
    <property type="term" value="F:N-methyltransferase activity"/>
    <property type="evidence" value="ECO:0007669"/>
    <property type="project" value="InterPro"/>
</dbReference>
<evidence type="ECO:0000256" key="4">
    <source>
        <dbReference type="ARBA" id="ARBA00022691"/>
    </source>
</evidence>
<gene>
    <name evidence="11" type="ORF">FHX37_2116</name>
</gene>
<dbReference type="PANTHER" id="PTHR13370:SF3">
    <property type="entry name" value="TRNA (GUANINE(10)-N2)-METHYLTRANSFERASE HOMOLOG"/>
    <property type="match status" value="1"/>
</dbReference>
<dbReference type="GO" id="GO:0009307">
    <property type="term" value="P:DNA restriction-modification system"/>
    <property type="evidence" value="ECO:0007669"/>
    <property type="project" value="UniProtKB-KW"/>
</dbReference>
<evidence type="ECO:0000259" key="10">
    <source>
        <dbReference type="Pfam" id="PF01555"/>
    </source>
</evidence>
<dbReference type="InterPro" id="IPR029063">
    <property type="entry name" value="SAM-dependent_MTases_sf"/>
</dbReference>
<evidence type="ECO:0000256" key="7">
    <source>
        <dbReference type="ARBA" id="ARBA00049120"/>
    </source>
</evidence>
<evidence type="ECO:0000256" key="3">
    <source>
        <dbReference type="ARBA" id="ARBA00022679"/>
    </source>
</evidence>
<dbReference type="PANTHER" id="PTHR13370">
    <property type="entry name" value="RNA METHYLASE-RELATED"/>
    <property type="match status" value="1"/>
</dbReference>
<dbReference type="Proteomes" id="UP000317422">
    <property type="component" value="Unassembled WGS sequence"/>
</dbReference>
<dbReference type="GO" id="GO:0005737">
    <property type="term" value="C:cytoplasm"/>
    <property type="evidence" value="ECO:0007669"/>
    <property type="project" value="TreeGrafter"/>
</dbReference>
<dbReference type="SUPFAM" id="SSF53335">
    <property type="entry name" value="S-adenosyl-L-methionine-dependent methyltransferases"/>
    <property type="match status" value="1"/>
</dbReference>
<dbReference type="PRINTS" id="PR00508">
    <property type="entry name" value="S21N4MTFRASE"/>
</dbReference>
<dbReference type="InterPro" id="IPR002941">
    <property type="entry name" value="DNA_methylase_N4/N6"/>
</dbReference>
<dbReference type="RefSeq" id="WP_281288290.1">
    <property type="nucleotide sequence ID" value="NZ_VFQC01000001.1"/>
</dbReference>
<dbReference type="AlphaFoldDB" id="A0A543NK32"/>
<evidence type="ECO:0000256" key="5">
    <source>
        <dbReference type="ARBA" id="ARBA00022747"/>
    </source>
</evidence>
<feature type="region of interest" description="Disordered" evidence="9">
    <location>
        <begin position="156"/>
        <end position="234"/>
    </location>
</feature>
<protein>
    <recommendedName>
        <fullName evidence="8">Methyltransferase</fullName>
        <ecNumber evidence="8">2.1.1.-</ecNumber>
    </recommendedName>
</protein>
<comment type="catalytic activity">
    <reaction evidence="7">
        <text>a 2'-deoxycytidine in DNA + S-adenosyl-L-methionine = an N(4)-methyl-2'-deoxycytidine in DNA + S-adenosyl-L-homocysteine + H(+)</text>
        <dbReference type="Rhea" id="RHEA:16857"/>
        <dbReference type="Rhea" id="RHEA-COMP:11369"/>
        <dbReference type="Rhea" id="RHEA-COMP:13674"/>
        <dbReference type="ChEBI" id="CHEBI:15378"/>
        <dbReference type="ChEBI" id="CHEBI:57856"/>
        <dbReference type="ChEBI" id="CHEBI:59789"/>
        <dbReference type="ChEBI" id="CHEBI:85452"/>
        <dbReference type="ChEBI" id="CHEBI:137933"/>
        <dbReference type="EC" id="2.1.1.113"/>
    </reaction>
</comment>
<dbReference type="GO" id="GO:0003677">
    <property type="term" value="F:DNA binding"/>
    <property type="evidence" value="ECO:0007669"/>
    <property type="project" value="UniProtKB-KW"/>
</dbReference>
<dbReference type="InterPro" id="IPR001091">
    <property type="entry name" value="RM_Methyltransferase"/>
</dbReference>
<name>A0A543NK32_9ACTN</name>
<dbReference type="InterPro" id="IPR017985">
    <property type="entry name" value="MeTrfase_CN4_CS"/>
</dbReference>
<evidence type="ECO:0000256" key="2">
    <source>
        <dbReference type="ARBA" id="ARBA00022603"/>
    </source>
</evidence>
<feature type="compositionally biased region" description="Polar residues" evidence="9">
    <location>
        <begin position="165"/>
        <end position="175"/>
    </location>
</feature>
<accession>A0A543NK32</accession>
<dbReference type="PROSITE" id="PS00093">
    <property type="entry name" value="N4_MTASE"/>
    <property type="match status" value="1"/>
</dbReference>
<dbReference type="GO" id="GO:0032259">
    <property type="term" value="P:methylation"/>
    <property type="evidence" value="ECO:0007669"/>
    <property type="project" value="UniProtKB-KW"/>
</dbReference>
<keyword evidence="4" id="KW-0949">S-adenosyl-L-methionine</keyword>
<evidence type="ECO:0000256" key="1">
    <source>
        <dbReference type="ARBA" id="ARBA00010203"/>
    </source>
</evidence>
<evidence type="ECO:0000313" key="12">
    <source>
        <dbReference type="Proteomes" id="UP000317422"/>
    </source>
</evidence>
<dbReference type="EC" id="2.1.1.-" evidence="8"/>
<dbReference type="Gene3D" id="3.40.50.150">
    <property type="entry name" value="Vaccinia Virus protein VP39"/>
    <property type="match status" value="1"/>
</dbReference>
<keyword evidence="12" id="KW-1185">Reference proteome</keyword>
<feature type="domain" description="DNA methylase N-4/N-6" evidence="10">
    <location>
        <begin position="2"/>
        <end position="305"/>
    </location>
</feature>
<dbReference type="Pfam" id="PF01555">
    <property type="entry name" value="N6_N4_Mtase"/>
    <property type="match status" value="1"/>
</dbReference>
<keyword evidence="5" id="KW-0680">Restriction system</keyword>